<gene>
    <name evidence="3" type="ORF">Rsub_08326</name>
</gene>
<dbReference type="GO" id="GO:0071209">
    <property type="term" value="F:U7 snRNA binding"/>
    <property type="evidence" value="ECO:0007669"/>
    <property type="project" value="TreeGrafter"/>
</dbReference>
<accession>A0A2V0PDY0</accession>
<dbReference type="InterPro" id="IPR001163">
    <property type="entry name" value="Sm_dom_euk/arc"/>
</dbReference>
<dbReference type="InterPro" id="IPR010920">
    <property type="entry name" value="LSM_dom_sf"/>
</dbReference>
<dbReference type="PANTHER" id="PTHR21196">
    <property type="entry name" value="U7 SNRNA-ASSOCIATED SM-LIKE PROTEIN LSM10"/>
    <property type="match status" value="1"/>
</dbReference>
<dbReference type="Proteomes" id="UP000247498">
    <property type="component" value="Unassembled WGS sequence"/>
</dbReference>
<dbReference type="GO" id="GO:0016604">
    <property type="term" value="C:nuclear body"/>
    <property type="evidence" value="ECO:0007669"/>
    <property type="project" value="TreeGrafter"/>
</dbReference>
<feature type="domain" description="Sm" evidence="2">
    <location>
        <begin position="32"/>
        <end position="95"/>
    </location>
</feature>
<feature type="compositionally biased region" description="Gly residues" evidence="1">
    <location>
        <begin position="133"/>
        <end position="187"/>
    </location>
</feature>
<protein>
    <recommendedName>
        <fullName evidence="2">Sm domain-containing protein</fullName>
    </recommendedName>
</protein>
<dbReference type="InParanoid" id="A0A2V0PDY0"/>
<dbReference type="GO" id="GO:0071208">
    <property type="term" value="F:histone pre-mRNA DCP binding"/>
    <property type="evidence" value="ECO:0007669"/>
    <property type="project" value="TreeGrafter"/>
</dbReference>
<feature type="region of interest" description="Disordered" evidence="1">
    <location>
        <begin position="1"/>
        <end position="23"/>
    </location>
</feature>
<proteinExistence type="predicted"/>
<dbReference type="EMBL" id="BDRX01000062">
    <property type="protein sequence ID" value="GBF95295.1"/>
    <property type="molecule type" value="Genomic_DNA"/>
</dbReference>
<dbReference type="OrthoDB" id="10256176at2759"/>
<dbReference type="SUPFAM" id="SSF50182">
    <property type="entry name" value="Sm-like ribonucleoproteins"/>
    <property type="match status" value="1"/>
</dbReference>
<name>A0A2V0PDY0_9CHLO</name>
<dbReference type="GO" id="GO:0071254">
    <property type="term" value="C:cytoplasmic U snRNP body"/>
    <property type="evidence" value="ECO:0007669"/>
    <property type="project" value="TreeGrafter"/>
</dbReference>
<reference evidence="3 4" key="1">
    <citation type="journal article" date="2018" name="Sci. Rep.">
        <title>Raphidocelis subcapitata (=Pseudokirchneriella subcapitata) provides an insight into genome evolution and environmental adaptations in the Sphaeropleales.</title>
        <authorList>
            <person name="Suzuki S."/>
            <person name="Yamaguchi H."/>
            <person name="Nakajima N."/>
            <person name="Kawachi M."/>
        </authorList>
    </citation>
    <scope>NUCLEOTIDE SEQUENCE [LARGE SCALE GENOMIC DNA]</scope>
    <source>
        <strain evidence="3 4">NIES-35</strain>
    </source>
</reference>
<keyword evidence="4" id="KW-1185">Reference proteome</keyword>
<dbReference type="GO" id="GO:0006398">
    <property type="term" value="P:mRNA 3'-end processing by stem-loop binding and cleavage"/>
    <property type="evidence" value="ECO:0007669"/>
    <property type="project" value="TreeGrafter"/>
</dbReference>
<comment type="caution">
    <text evidence="3">The sequence shown here is derived from an EMBL/GenBank/DDBJ whole genome shotgun (WGS) entry which is preliminary data.</text>
</comment>
<evidence type="ECO:0000259" key="2">
    <source>
        <dbReference type="Pfam" id="PF01423"/>
    </source>
</evidence>
<evidence type="ECO:0000256" key="1">
    <source>
        <dbReference type="SAM" id="MobiDB-lite"/>
    </source>
</evidence>
<dbReference type="AlphaFoldDB" id="A0A2V0PDY0"/>
<evidence type="ECO:0000313" key="4">
    <source>
        <dbReference type="Proteomes" id="UP000247498"/>
    </source>
</evidence>
<dbReference type="STRING" id="307507.A0A2V0PDY0"/>
<feature type="region of interest" description="Disordered" evidence="1">
    <location>
        <begin position="127"/>
        <end position="195"/>
    </location>
</feature>
<dbReference type="InterPro" id="IPR052840">
    <property type="entry name" value="U7_snRNA_Sm-like"/>
</dbReference>
<dbReference type="PANTHER" id="PTHR21196:SF1">
    <property type="entry name" value="U7 SNRNA-ASSOCIATED SM-LIKE PROTEIN LSM10"/>
    <property type="match status" value="1"/>
</dbReference>
<sequence>MASAAPDPPAPDAERRRRARPAARGETTLLPLLHAVAGRRLIFELRNDAVITGRLLWVDEQMNCCVENASWQPVQGAATLHPTLLIKGRTLRFVHLPRQLDPAAAVDAHIESLKKMRRQAALEELNKRHGRMGKGGGGSSGGGGGGGGGGGSGGGGGESAGESGGWGGGGSGGGVGGGGGGGGGSGAGPAPRVTG</sequence>
<feature type="compositionally biased region" description="Pro residues" evidence="1">
    <location>
        <begin position="1"/>
        <end position="11"/>
    </location>
</feature>
<evidence type="ECO:0000313" key="3">
    <source>
        <dbReference type="EMBL" id="GBF95295.1"/>
    </source>
</evidence>
<organism evidence="3 4">
    <name type="scientific">Raphidocelis subcapitata</name>
    <dbReference type="NCBI Taxonomy" id="307507"/>
    <lineage>
        <taxon>Eukaryota</taxon>
        <taxon>Viridiplantae</taxon>
        <taxon>Chlorophyta</taxon>
        <taxon>core chlorophytes</taxon>
        <taxon>Chlorophyceae</taxon>
        <taxon>CS clade</taxon>
        <taxon>Sphaeropleales</taxon>
        <taxon>Selenastraceae</taxon>
        <taxon>Raphidocelis</taxon>
    </lineage>
</organism>
<dbReference type="Pfam" id="PF01423">
    <property type="entry name" value="LSM"/>
    <property type="match status" value="1"/>
</dbReference>
<dbReference type="Gene3D" id="2.30.30.100">
    <property type="match status" value="1"/>
</dbReference>